<reference evidence="1 2" key="1">
    <citation type="journal article" date="2023" name="Hortic Res">
        <title>The complete reference genome for grapevine (Vitis vinifera L.) genetics and breeding.</title>
        <authorList>
            <person name="Shi X."/>
            <person name="Cao S."/>
            <person name="Wang X."/>
            <person name="Huang S."/>
            <person name="Wang Y."/>
            <person name="Liu Z."/>
            <person name="Liu W."/>
            <person name="Leng X."/>
            <person name="Peng Y."/>
            <person name="Wang N."/>
            <person name="Wang Y."/>
            <person name="Ma Z."/>
            <person name="Xu X."/>
            <person name="Zhang F."/>
            <person name="Xue H."/>
            <person name="Zhong H."/>
            <person name="Wang Y."/>
            <person name="Zhang K."/>
            <person name="Velt A."/>
            <person name="Avia K."/>
            <person name="Holtgrawe D."/>
            <person name="Grimplet J."/>
            <person name="Matus J.T."/>
            <person name="Ware D."/>
            <person name="Wu X."/>
            <person name="Wang H."/>
            <person name="Liu C."/>
            <person name="Fang Y."/>
            <person name="Rustenholz C."/>
            <person name="Cheng Z."/>
            <person name="Xiao H."/>
            <person name="Zhou Y."/>
        </authorList>
    </citation>
    <scope>NUCLEOTIDE SEQUENCE [LARGE SCALE GENOMIC DNA]</scope>
    <source>
        <strain evidence="2">cv. Pinot noir / PN40024</strain>
        <tissue evidence="1">Leaf</tissue>
    </source>
</reference>
<dbReference type="EMBL" id="CP126662">
    <property type="protein sequence ID" value="WKA05258.1"/>
    <property type="molecule type" value="Genomic_DNA"/>
</dbReference>
<keyword evidence="2" id="KW-1185">Reference proteome</keyword>
<proteinExistence type="predicted"/>
<accession>A0ABY9DC49</accession>
<name>A0ABY9DC49_VITVI</name>
<protein>
    <submittedName>
        <fullName evidence="1">Uncharacterized protein</fullName>
    </submittedName>
</protein>
<evidence type="ECO:0000313" key="1">
    <source>
        <dbReference type="EMBL" id="WKA05258.1"/>
    </source>
</evidence>
<organism evidence="1 2">
    <name type="scientific">Vitis vinifera</name>
    <name type="common">Grape</name>
    <dbReference type="NCBI Taxonomy" id="29760"/>
    <lineage>
        <taxon>Eukaryota</taxon>
        <taxon>Viridiplantae</taxon>
        <taxon>Streptophyta</taxon>
        <taxon>Embryophyta</taxon>
        <taxon>Tracheophyta</taxon>
        <taxon>Spermatophyta</taxon>
        <taxon>Magnoliopsida</taxon>
        <taxon>eudicotyledons</taxon>
        <taxon>Gunneridae</taxon>
        <taxon>Pentapetalae</taxon>
        <taxon>rosids</taxon>
        <taxon>Vitales</taxon>
        <taxon>Vitaceae</taxon>
        <taxon>Viteae</taxon>
        <taxon>Vitis</taxon>
    </lineage>
</organism>
<dbReference type="Proteomes" id="UP001227230">
    <property type="component" value="Chromosome 15"/>
</dbReference>
<evidence type="ECO:0000313" key="2">
    <source>
        <dbReference type="Proteomes" id="UP001227230"/>
    </source>
</evidence>
<gene>
    <name evidence="1" type="ORF">VitviT2T_023233</name>
</gene>
<sequence>MGSDVVFNSLYLDRIVSLMMIDLVSPVFLTYHTSGATLGHIPFHFKVYGSSQICTIIITYWMLTEMRTWSLPYRALEIHLASFALLDT</sequence>